<dbReference type="RefSeq" id="WP_154512359.1">
    <property type="nucleotide sequence ID" value="NZ_JAXELC010000043.1"/>
</dbReference>
<gene>
    <name evidence="2" type="ORF">FYJ44_11835</name>
</gene>
<feature type="transmembrane region" description="Helical" evidence="1">
    <location>
        <begin position="29"/>
        <end position="54"/>
    </location>
</feature>
<organism evidence="2 3">
    <name type="scientific">Desulfovibrio porci</name>
    <dbReference type="NCBI Taxonomy" id="2605782"/>
    <lineage>
        <taxon>Bacteria</taxon>
        <taxon>Pseudomonadati</taxon>
        <taxon>Thermodesulfobacteriota</taxon>
        <taxon>Desulfovibrionia</taxon>
        <taxon>Desulfovibrionales</taxon>
        <taxon>Desulfovibrionaceae</taxon>
        <taxon>Desulfovibrio</taxon>
    </lineage>
</organism>
<dbReference type="Proteomes" id="UP000477488">
    <property type="component" value="Unassembled WGS sequence"/>
</dbReference>
<feature type="transmembrane region" description="Helical" evidence="1">
    <location>
        <begin position="140"/>
        <end position="158"/>
    </location>
</feature>
<keyword evidence="1" id="KW-1133">Transmembrane helix</keyword>
<reference evidence="2 3" key="1">
    <citation type="submission" date="2019-09" db="EMBL/GenBank/DDBJ databases">
        <title>In-depth cultivation of the pig gut microbiome towards novel bacterial diversity and tailored functional studies.</title>
        <authorList>
            <person name="Wylensek D."/>
            <person name="Hitch T.C.A."/>
            <person name="Clavel T."/>
        </authorList>
    </citation>
    <scope>NUCLEOTIDE SEQUENCE [LARGE SCALE GENOMIC DNA]</scope>
    <source>
        <strain evidence="2 3">PG-178-WT-4</strain>
    </source>
</reference>
<sequence>MDFTSLVPPWLDALLIAPFRWPAEPHAGLWLGAGCLAGLCLLLGELTSSLLFWLQRRRLLAMQDNLLHYHNLSVDALHAGDKTAYLAANKLAHEDFGRNFFAQAAVGMSGLWPLPFALAWMSLRFEGITLYHIPGTDMHASYVFVLLSCYLLLHLIFARCRKHLPFFSYIEGIKRQARERRGTARHF</sequence>
<feature type="transmembrane region" description="Helical" evidence="1">
    <location>
        <begin position="100"/>
        <end position="120"/>
    </location>
</feature>
<evidence type="ECO:0000313" key="3">
    <source>
        <dbReference type="Proteomes" id="UP000477488"/>
    </source>
</evidence>
<proteinExistence type="predicted"/>
<comment type="caution">
    <text evidence="2">The sequence shown here is derived from an EMBL/GenBank/DDBJ whole genome shotgun (WGS) entry which is preliminary data.</text>
</comment>
<dbReference type="AlphaFoldDB" id="A0A6L5XNI3"/>
<keyword evidence="1" id="KW-0812">Transmembrane</keyword>
<keyword evidence="1" id="KW-0472">Membrane</keyword>
<dbReference type="EMBL" id="VUMH01000013">
    <property type="protein sequence ID" value="MSS28706.1"/>
    <property type="molecule type" value="Genomic_DNA"/>
</dbReference>
<name>A0A6L5XNI3_9BACT</name>
<protein>
    <submittedName>
        <fullName evidence="2">Uncharacterized protein</fullName>
    </submittedName>
</protein>
<accession>A0A6L5XNI3</accession>
<keyword evidence="3" id="KW-1185">Reference proteome</keyword>
<evidence type="ECO:0000256" key="1">
    <source>
        <dbReference type="SAM" id="Phobius"/>
    </source>
</evidence>
<evidence type="ECO:0000313" key="2">
    <source>
        <dbReference type="EMBL" id="MSS28706.1"/>
    </source>
</evidence>